<dbReference type="AlphaFoldDB" id="A0A6I8U5V7"/>
<reference evidence="2" key="2">
    <citation type="submission" date="2020-05" db="UniProtKB">
        <authorList>
            <consortium name="EnsemblMetazoa"/>
        </authorList>
    </citation>
    <scope>IDENTIFICATION</scope>
    <source>
        <strain evidence="2">LVP_AGWG</strain>
    </source>
</reference>
<dbReference type="EnsemblMetazoa" id="AAEL025453-RD">
    <property type="protein sequence ID" value="AAEL025453-PD"/>
    <property type="gene ID" value="AAEL025453"/>
</dbReference>
<feature type="region of interest" description="Disordered" evidence="1">
    <location>
        <begin position="224"/>
        <end position="249"/>
    </location>
</feature>
<organism evidence="2 3">
    <name type="scientific">Aedes aegypti</name>
    <name type="common">Yellowfever mosquito</name>
    <name type="synonym">Culex aegypti</name>
    <dbReference type="NCBI Taxonomy" id="7159"/>
    <lineage>
        <taxon>Eukaryota</taxon>
        <taxon>Metazoa</taxon>
        <taxon>Ecdysozoa</taxon>
        <taxon>Arthropoda</taxon>
        <taxon>Hexapoda</taxon>
        <taxon>Insecta</taxon>
        <taxon>Pterygota</taxon>
        <taxon>Neoptera</taxon>
        <taxon>Endopterygota</taxon>
        <taxon>Diptera</taxon>
        <taxon>Nematocera</taxon>
        <taxon>Culicoidea</taxon>
        <taxon>Culicidae</taxon>
        <taxon>Culicinae</taxon>
        <taxon>Aedini</taxon>
        <taxon>Aedes</taxon>
        <taxon>Stegomyia</taxon>
    </lineage>
</organism>
<dbReference type="OrthoDB" id="6781779at2759"/>
<evidence type="ECO:0000256" key="1">
    <source>
        <dbReference type="SAM" id="MobiDB-lite"/>
    </source>
</evidence>
<proteinExistence type="predicted"/>
<sequence>MVVCSRSIAAASKKSLAVDPSLATTPQARRCYVCGEGADAPFRLSLAQAADESSSSRHPRPLGSLPNIVTTCEDFERDRNELDKYVLECPPAYTSCLTQVDGDVEVRTCGENLPINDCKSANKIDYCYCSVDLCNSLKRTQIRREIEDSQMGGLSEHLRQHHNSDDEDLTESSGMEDSHEKHRTISRNDNSNNHRVNQNGSNNNHHHSNDKSYETTQVVMTLKPISGSSERRNSSSEGGADSSAKSGSNSRWLVGFSSTRNGWVALVLIGASMWRFAQ</sequence>
<evidence type="ECO:0000313" key="3">
    <source>
        <dbReference type="Proteomes" id="UP000008820"/>
    </source>
</evidence>
<reference evidence="2 3" key="1">
    <citation type="submission" date="2017-06" db="EMBL/GenBank/DDBJ databases">
        <title>Aedes aegypti genome working group (AGWG) sequencing and assembly.</title>
        <authorList>
            <consortium name="Aedes aegypti Genome Working Group (AGWG)"/>
            <person name="Matthews B.J."/>
        </authorList>
    </citation>
    <scope>NUCLEOTIDE SEQUENCE [LARGE SCALE GENOMIC DNA]</scope>
    <source>
        <strain evidence="2 3">LVP_AGWG</strain>
    </source>
</reference>
<accession>A0A6I8U5V7</accession>
<dbReference type="EnsemblMetazoa" id="AAEL025453-RG">
    <property type="protein sequence ID" value="AAEL025453-PG"/>
    <property type="gene ID" value="AAEL025453"/>
</dbReference>
<dbReference type="Proteomes" id="UP000008820">
    <property type="component" value="Chromosome 3"/>
</dbReference>
<name>A0A6I8U5V7_AEDAE</name>
<feature type="compositionally biased region" description="Low complexity" evidence="1">
    <location>
        <begin position="190"/>
        <end position="203"/>
    </location>
</feature>
<evidence type="ECO:0000313" key="2">
    <source>
        <dbReference type="EnsemblMetazoa" id="AAEL025453-PD"/>
    </source>
</evidence>
<feature type="region of interest" description="Disordered" evidence="1">
    <location>
        <begin position="150"/>
        <end position="212"/>
    </location>
</feature>
<keyword evidence="3" id="KW-1185">Reference proteome</keyword>
<protein>
    <submittedName>
        <fullName evidence="2">Uncharacterized protein</fullName>
    </submittedName>
</protein>
<gene>
    <name evidence="2" type="primary">110679431</name>
</gene>